<dbReference type="RefSeq" id="WP_122911337.1">
    <property type="nucleotide sequence ID" value="NZ_CBCSBE010000029.1"/>
</dbReference>
<keyword evidence="2" id="KW-1185">Reference proteome</keyword>
<evidence type="ECO:0008006" key="3">
    <source>
        <dbReference type="Google" id="ProtNLM"/>
    </source>
</evidence>
<dbReference type="OrthoDB" id="2543325at2"/>
<comment type="caution">
    <text evidence="1">The sequence shown here is derived from an EMBL/GenBank/DDBJ whole genome shotgun (WGS) entry which is preliminary data.</text>
</comment>
<sequence>MFKSKSFTWNQKWINQYESSWSIFEKFKYSNVVKSSDLLTIFTTKLCNNQKKSSWSKVDRDLLNLVNIDDDKCKAVFGVSLHSHNKNLINKLIEPYLNIDFDNNNYFRDNLTFCIQCMQNGFHSLFHQFHTITKCPFHLNPLSLECPDCKCSYSFALTDNNWSNPFCCKCGYWYADLKDRHYLDIWKNHHSEIADKNLQHWISTRERSEYYIDLRSIYRSKIVKQETPCLPLNPNNKFVVYNKKDYLGIRRFGKVEYNYNLENEIDKSTKSVQKAIVRRVRRHIIRKHRSCVIRLVRGFPDETICPFAYAYVLWRQKIDNFKQYWQVDNSKLYRYQLDSSSLENVWLSTNLSSLLTKVERAFDCNSTGLFFWILNSYYGESLLQLFKEFLIEGQPSTNRCIFVDYPQGHIETIPNIIIREVNDNSTMKKIEFLKSSHMQPSISEIIDRMECPFNQGDKLYTDLSL</sequence>
<name>A0A3M8BSA4_9BACL</name>
<protein>
    <recommendedName>
        <fullName evidence="3">TniQ family protein</fullName>
    </recommendedName>
</protein>
<dbReference type="Proteomes" id="UP000282028">
    <property type="component" value="Unassembled WGS sequence"/>
</dbReference>
<reference evidence="1 2" key="1">
    <citation type="submission" date="2018-10" db="EMBL/GenBank/DDBJ databases">
        <title>Phylogenomics of Brevibacillus.</title>
        <authorList>
            <person name="Dunlap C."/>
        </authorList>
    </citation>
    <scope>NUCLEOTIDE SEQUENCE [LARGE SCALE GENOMIC DNA]</scope>
    <source>
        <strain evidence="1 2">JCM 12215</strain>
    </source>
</reference>
<gene>
    <name evidence="1" type="ORF">EDM52_23535</name>
</gene>
<organism evidence="1 2">
    <name type="scientific">Brevibacillus invocatus</name>
    <dbReference type="NCBI Taxonomy" id="173959"/>
    <lineage>
        <taxon>Bacteria</taxon>
        <taxon>Bacillati</taxon>
        <taxon>Bacillota</taxon>
        <taxon>Bacilli</taxon>
        <taxon>Bacillales</taxon>
        <taxon>Paenibacillaceae</taxon>
        <taxon>Brevibacillus</taxon>
    </lineage>
</organism>
<evidence type="ECO:0000313" key="1">
    <source>
        <dbReference type="EMBL" id="RNB66289.1"/>
    </source>
</evidence>
<proteinExistence type="predicted"/>
<dbReference type="AlphaFoldDB" id="A0A3M8BSA4"/>
<evidence type="ECO:0000313" key="2">
    <source>
        <dbReference type="Proteomes" id="UP000282028"/>
    </source>
</evidence>
<dbReference type="EMBL" id="RHHR01000064">
    <property type="protein sequence ID" value="RNB66289.1"/>
    <property type="molecule type" value="Genomic_DNA"/>
</dbReference>
<accession>A0A3M8BSA4</accession>